<gene>
    <name evidence="2" type="ORF">OH76DRAFT_1486528</name>
</gene>
<dbReference type="EMBL" id="KZ857440">
    <property type="protein sequence ID" value="RDX45219.1"/>
    <property type="molecule type" value="Genomic_DNA"/>
</dbReference>
<evidence type="ECO:0000256" key="1">
    <source>
        <dbReference type="SAM" id="MobiDB-lite"/>
    </source>
</evidence>
<reference evidence="2 3" key="1">
    <citation type="journal article" date="2018" name="Biotechnol. Biofuels">
        <title>Integrative visual omics of the white-rot fungus Polyporus brumalis exposes the biotechnological potential of its oxidative enzymes for delignifying raw plant biomass.</title>
        <authorList>
            <person name="Miyauchi S."/>
            <person name="Rancon A."/>
            <person name="Drula E."/>
            <person name="Hage H."/>
            <person name="Chaduli D."/>
            <person name="Favel A."/>
            <person name="Grisel S."/>
            <person name="Henrissat B."/>
            <person name="Herpoel-Gimbert I."/>
            <person name="Ruiz-Duenas F.J."/>
            <person name="Chevret D."/>
            <person name="Hainaut M."/>
            <person name="Lin J."/>
            <person name="Wang M."/>
            <person name="Pangilinan J."/>
            <person name="Lipzen A."/>
            <person name="Lesage-Meessen L."/>
            <person name="Navarro D."/>
            <person name="Riley R."/>
            <person name="Grigoriev I.V."/>
            <person name="Zhou S."/>
            <person name="Raouche S."/>
            <person name="Rosso M.N."/>
        </authorList>
    </citation>
    <scope>NUCLEOTIDE SEQUENCE [LARGE SCALE GENOMIC DNA]</scope>
    <source>
        <strain evidence="2 3">BRFM 1820</strain>
    </source>
</reference>
<dbReference type="AlphaFoldDB" id="A0A371CY81"/>
<evidence type="ECO:0000313" key="2">
    <source>
        <dbReference type="EMBL" id="RDX45219.1"/>
    </source>
</evidence>
<organism evidence="2 3">
    <name type="scientific">Lentinus brumalis</name>
    <dbReference type="NCBI Taxonomy" id="2498619"/>
    <lineage>
        <taxon>Eukaryota</taxon>
        <taxon>Fungi</taxon>
        <taxon>Dikarya</taxon>
        <taxon>Basidiomycota</taxon>
        <taxon>Agaricomycotina</taxon>
        <taxon>Agaricomycetes</taxon>
        <taxon>Polyporales</taxon>
        <taxon>Polyporaceae</taxon>
        <taxon>Lentinus</taxon>
    </lineage>
</organism>
<accession>A0A371CY81</accession>
<proteinExistence type="predicted"/>
<dbReference type="InterPro" id="IPR032675">
    <property type="entry name" value="LRR_dom_sf"/>
</dbReference>
<dbReference type="SUPFAM" id="SSF52047">
    <property type="entry name" value="RNI-like"/>
    <property type="match status" value="1"/>
</dbReference>
<dbReference type="OrthoDB" id="3139566at2759"/>
<sequence>MSNLPAELLEIIFLSYFYRAPSPLWYSMPIATRRPPTSPAAHETFACRRACLMLVSRRWYDVICRAQTLWQDIEVTPVTTTHTLEAAMSHSGLRPLHVSCIFSAVYRSTYALNPLPLSVAEQVEVVSQAFTTLLPSATRWDSLSVIAEDYQVIDACLLLIDRPARPQVLAQATIIFSGANPHPRSPSLASQTSFPPPALLPKDPSLRKHGMRSLTSLTLRRCAVAWDSLRDVFSAALEDLNIDTPRDPVAVEVLVSLLSKSPGLQHLRLGGYFIRLPDPVLGEDASLDMSVHLPSLRHAFLSEMSSQTIVVLMRIIEAPNLCQFSLDLRRYARNPVDVAGFQDVLPHLLHGTSFASASSLRHLHLRRLDLRPSLVYDGVNQLYAPFISLTHLTLDFRTLQIEYWMWLLECSADGALPRLAHLSIAGLSPLEVQELICIRADANLPRVNLHMLVFFTMYDSPLYLHWLQRHTLSFTVAREF</sequence>
<feature type="region of interest" description="Disordered" evidence="1">
    <location>
        <begin position="183"/>
        <end position="202"/>
    </location>
</feature>
<dbReference type="Gene3D" id="3.80.10.10">
    <property type="entry name" value="Ribonuclease Inhibitor"/>
    <property type="match status" value="1"/>
</dbReference>
<keyword evidence="3" id="KW-1185">Reference proteome</keyword>
<evidence type="ECO:0000313" key="3">
    <source>
        <dbReference type="Proteomes" id="UP000256964"/>
    </source>
</evidence>
<dbReference type="STRING" id="139420.A0A371CY81"/>
<name>A0A371CY81_9APHY</name>
<dbReference type="Proteomes" id="UP000256964">
    <property type="component" value="Unassembled WGS sequence"/>
</dbReference>
<protein>
    <submittedName>
        <fullName evidence="2">Uncharacterized protein</fullName>
    </submittedName>
</protein>